<protein>
    <submittedName>
        <fullName evidence="2">XRE family transcriptional regulator</fullName>
    </submittedName>
</protein>
<dbReference type="EMBL" id="CP028108">
    <property type="protein sequence ID" value="AVQ24527.1"/>
    <property type="molecule type" value="Genomic_DNA"/>
</dbReference>
<reference evidence="2 3" key="1">
    <citation type="submission" date="2018-03" db="EMBL/GenBank/DDBJ databases">
        <title>Complete Fusobacterium genomes using hybrid Minion sequencing.</title>
        <authorList>
            <person name="Slade D.J."/>
            <person name="Lahmers K."/>
        </authorList>
    </citation>
    <scope>NUCLEOTIDE SEQUENCE [LARGE SCALE GENOMIC DNA]</scope>
    <source>
        <strain evidence="2 3">2_1_31</strain>
    </source>
</reference>
<dbReference type="PANTHER" id="PTHR37301">
    <property type="entry name" value="DNA-BINDING PROTEIN-RELATED"/>
    <property type="match status" value="1"/>
</dbReference>
<dbReference type="Gene3D" id="1.10.260.40">
    <property type="entry name" value="lambda repressor-like DNA-binding domains"/>
    <property type="match status" value="1"/>
</dbReference>
<dbReference type="InterPro" id="IPR010982">
    <property type="entry name" value="Lambda_DNA-bd_dom_sf"/>
</dbReference>
<dbReference type="KEGG" id="fpei:C4N17_01710"/>
<dbReference type="Pfam" id="PF13443">
    <property type="entry name" value="HTH_26"/>
    <property type="match status" value="1"/>
</dbReference>
<accession>A0AAD0MPG8</accession>
<dbReference type="AlphaFoldDB" id="A0AAD0MPG8"/>
<feature type="domain" description="HTH cro/C1-type" evidence="1">
    <location>
        <begin position="6"/>
        <end position="61"/>
    </location>
</feature>
<dbReference type="PROSITE" id="PS50943">
    <property type="entry name" value="HTH_CROC1"/>
    <property type="match status" value="1"/>
</dbReference>
<gene>
    <name evidence="2" type="ORF">C4N17_01710</name>
</gene>
<evidence type="ECO:0000259" key="1">
    <source>
        <dbReference type="PROSITE" id="PS50943"/>
    </source>
</evidence>
<organism evidence="2 3">
    <name type="scientific">Fusobacterium periodonticum</name>
    <dbReference type="NCBI Taxonomy" id="860"/>
    <lineage>
        <taxon>Bacteria</taxon>
        <taxon>Fusobacteriati</taxon>
        <taxon>Fusobacteriota</taxon>
        <taxon>Fusobacteriia</taxon>
        <taxon>Fusobacteriales</taxon>
        <taxon>Fusobacteriaceae</taxon>
        <taxon>Fusobacterium</taxon>
    </lineage>
</organism>
<evidence type="ECO:0000313" key="2">
    <source>
        <dbReference type="EMBL" id="AVQ24527.1"/>
    </source>
</evidence>
<dbReference type="SUPFAM" id="SSF47413">
    <property type="entry name" value="lambda repressor-like DNA-binding domains"/>
    <property type="match status" value="1"/>
</dbReference>
<proteinExistence type="predicted"/>
<sequence length="194" mass="22497">MIKSNLAIVMAEKKIKISELSRKTGISRVTLTSLYYNNSGGIQFDTLNNLCNFLSVKPSDILVYYPFDYKIKDLYPHIDGINNFKIEYIINNKTFSCSLEIELFVEKKIEPEDDAGGIIITDVFISVYLSEQFDFADSEIELSESARHFQKFFNTLPSDIKNDMESYIVTSCFDEISNIYYIDEESNINFEWEI</sequence>
<dbReference type="PANTHER" id="PTHR37301:SF1">
    <property type="entry name" value="DNA-BINDING PROTEIN"/>
    <property type="match status" value="1"/>
</dbReference>
<dbReference type="InterPro" id="IPR001387">
    <property type="entry name" value="Cro/C1-type_HTH"/>
</dbReference>
<dbReference type="GO" id="GO:0003677">
    <property type="term" value="F:DNA binding"/>
    <property type="evidence" value="ECO:0007669"/>
    <property type="project" value="InterPro"/>
</dbReference>
<name>A0AAD0MPG8_9FUSO</name>
<dbReference type="RefSeq" id="WP_008794392.1">
    <property type="nucleotide sequence ID" value="NZ_CABKNO010000002.1"/>
</dbReference>
<dbReference type="Proteomes" id="UP000241472">
    <property type="component" value="Chromosome"/>
</dbReference>
<evidence type="ECO:0000313" key="3">
    <source>
        <dbReference type="Proteomes" id="UP000241472"/>
    </source>
</evidence>